<feature type="coiled-coil region" evidence="1">
    <location>
        <begin position="1873"/>
        <end position="2078"/>
    </location>
</feature>
<evidence type="ECO:0000313" key="4">
    <source>
        <dbReference type="EMBL" id="OXU30842.1"/>
    </source>
</evidence>
<feature type="region of interest" description="Disordered" evidence="2">
    <location>
        <begin position="3284"/>
        <end position="3312"/>
    </location>
</feature>
<reference evidence="4 5" key="1">
    <citation type="journal article" date="2017" name="Curr. Biol.">
        <title>The Evolution of Venom by Co-option of Single-Copy Genes.</title>
        <authorList>
            <person name="Martinson E.O."/>
            <person name="Mrinalini"/>
            <person name="Kelkar Y.D."/>
            <person name="Chang C.H."/>
            <person name="Werren J.H."/>
        </authorList>
    </citation>
    <scope>NUCLEOTIDE SEQUENCE [LARGE SCALE GENOMIC DNA]</scope>
    <source>
        <strain evidence="4 5">Alberta</strain>
        <tissue evidence="4">Whole body</tissue>
    </source>
</reference>
<feature type="region of interest" description="Disordered" evidence="2">
    <location>
        <begin position="72"/>
        <end position="131"/>
    </location>
</feature>
<feature type="coiled-coil region" evidence="1">
    <location>
        <begin position="904"/>
        <end position="935"/>
    </location>
</feature>
<protein>
    <submittedName>
        <fullName evidence="4">Uncharacterized protein</fullName>
    </submittedName>
</protein>
<feature type="coiled-coil region" evidence="1">
    <location>
        <begin position="198"/>
        <end position="225"/>
    </location>
</feature>
<feature type="coiled-coil region" evidence="1">
    <location>
        <begin position="2544"/>
        <end position="2784"/>
    </location>
</feature>
<evidence type="ECO:0000256" key="2">
    <source>
        <dbReference type="SAM" id="MobiDB-lite"/>
    </source>
</evidence>
<name>A0A232FJJ2_9HYME</name>
<feature type="region of interest" description="Disordered" evidence="2">
    <location>
        <begin position="2294"/>
        <end position="2318"/>
    </location>
</feature>
<feature type="coiled-coil region" evidence="1">
    <location>
        <begin position="2827"/>
        <end position="2952"/>
    </location>
</feature>
<dbReference type="PANTHER" id="PTHR23159:SF31">
    <property type="entry name" value="CENTROSOME-ASSOCIATED PROTEIN CEP250 ISOFORM X1"/>
    <property type="match status" value="1"/>
</dbReference>
<feature type="coiled-coil region" evidence="1">
    <location>
        <begin position="3011"/>
        <end position="3062"/>
    </location>
</feature>
<feature type="compositionally biased region" description="Basic residues" evidence="2">
    <location>
        <begin position="76"/>
        <end position="86"/>
    </location>
</feature>
<organism evidence="4 5">
    <name type="scientific">Trichomalopsis sarcophagae</name>
    <dbReference type="NCBI Taxonomy" id="543379"/>
    <lineage>
        <taxon>Eukaryota</taxon>
        <taxon>Metazoa</taxon>
        <taxon>Ecdysozoa</taxon>
        <taxon>Arthropoda</taxon>
        <taxon>Hexapoda</taxon>
        <taxon>Insecta</taxon>
        <taxon>Pterygota</taxon>
        <taxon>Neoptera</taxon>
        <taxon>Endopterygota</taxon>
        <taxon>Hymenoptera</taxon>
        <taxon>Apocrita</taxon>
        <taxon>Proctotrupomorpha</taxon>
        <taxon>Chalcidoidea</taxon>
        <taxon>Pteromalidae</taxon>
        <taxon>Pteromalinae</taxon>
        <taxon>Trichomalopsis</taxon>
    </lineage>
</organism>
<feature type="coiled-coil region" evidence="1">
    <location>
        <begin position="1336"/>
        <end position="1802"/>
    </location>
</feature>
<evidence type="ECO:0000256" key="1">
    <source>
        <dbReference type="SAM" id="Coils"/>
    </source>
</evidence>
<feature type="coiled-coil region" evidence="1">
    <location>
        <begin position="276"/>
        <end position="317"/>
    </location>
</feature>
<feature type="compositionally biased region" description="Low complexity" evidence="2">
    <location>
        <begin position="3085"/>
        <end position="3101"/>
    </location>
</feature>
<dbReference type="Gene3D" id="1.10.287.1490">
    <property type="match status" value="2"/>
</dbReference>
<feature type="chain" id="PRO_5013053842" evidence="3">
    <location>
        <begin position="19"/>
        <end position="3312"/>
    </location>
</feature>
<feature type="coiled-coil region" evidence="1">
    <location>
        <begin position="3123"/>
        <end position="3150"/>
    </location>
</feature>
<dbReference type="PANTHER" id="PTHR23159">
    <property type="entry name" value="CENTROSOMAL PROTEIN 2"/>
    <property type="match status" value="1"/>
</dbReference>
<feature type="coiled-coil region" evidence="1">
    <location>
        <begin position="140"/>
        <end position="167"/>
    </location>
</feature>
<feature type="region of interest" description="Disordered" evidence="2">
    <location>
        <begin position="3073"/>
        <end position="3101"/>
    </location>
</feature>
<feature type="coiled-coil region" evidence="1">
    <location>
        <begin position="2145"/>
        <end position="2248"/>
    </location>
</feature>
<dbReference type="OrthoDB" id="2441647at2759"/>
<comment type="caution">
    <text evidence="4">The sequence shown here is derived from an EMBL/GenBank/DDBJ whole genome shotgun (WGS) entry which is preliminary data.</text>
</comment>
<feature type="coiled-coil region" evidence="1">
    <location>
        <begin position="357"/>
        <end position="723"/>
    </location>
</feature>
<feature type="region of interest" description="Disordered" evidence="2">
    <location>
        <begin position="778"/>
        <end position="806"/>
    </location>
</feature>
<evidence type="ECO:0000313" key="5">
    <source>
        <dbReference type="Proteomes" id="UP000215335"/>
    </source>
</evidence>
<feature type="region of interest" description="Disordered" evidence="2">
    <location>
        <begin position="872"/>
        <end position="897"/>
    </location>
</feature>
<feature type="compositionally biased region" description="Basic and acidic residues" evidence="2">
    <location>
        <begin position="2341"/>
        <end position="2359"/>
    </location>
</feature>
<accession>A0A232FJJ2</accession>
<feature type="coiled-coil region" evidence="1">
    <location>
        <begin position="1120"/>
        <end position="1196"/>
    </location>
</feature>
<feature type="coiled-coil region" evidence="1">
    <location>
        <begin position="979"/>
        <end position="1087"/>
    </location>
</feature>
<feature type="compositionally biased region" description="Basic and acidic residues" evidence="2">
    <location>
        <begin position="2307"/>
        <end position="2318"/>
    </location>
</feature>
<dbReference type="EMBL" id="NNAY01000114">
    <property type="protein sequence ID" value="OXU30842.1"/>
    <property type="molecule type" value="Genomic_DNA"/>
</dbReference>
<evidence type="ECO:0000256" key="3">
    <source>
        <dbReference type="SAM" id="SignalP"/>
    </source>
</evidence>
<feature type="compositionally biased region" description="Low complexity" evidence="2">
    <location>
        <begin position="93"/>
        <end position="109"/>
    </location>
</feature>
<keyword evidence="3" id="KW-0732">Signal</keyword>
<keyword evidence="5" id="KW-1185">Reference proteome</keyword>
<feature type="signal peptide" evidence="3">
    <location>
        <begin position="1"/>
        <end position="18"/>
    </location>
</feature>
<gene>
    <name evidence="4" type="ORF">TSAR_012646</name>
</gene>
<feature type="compositionally biased region" description="Basic and acidic residues" evidence="2">
    <location>
        <begin position="791"/>
        <end position="806"/>
    </location>
</feature>
<feature type="compositionally biased region" description="Basic and acidic residues" evidence="2">
    <location>
        <begin position="3165"/>
        <end position="3174"/>
    </location>
</feature>
<proteinExistence type="predicted"/>
<keyword evidence="1" id="KW-0175">Coiled coil</keyword>
<dbReference type="Proteomes" id="UP000215335">
    <property type="component" value="Unassembled WGS sequence"/>
</dbReference>
<feature type="region of interest" description="Disordered" evidence="2">
    <location>
        <begin position="3159"/>
        <end position="3197"/>
    </location>
</feature>
<feature type="coiled-coil region" evidence="1">
    <location>
        <begin position="1220"/>
        <end position="1310"/>
    </location>
</feature>
<feature type="compositionally biased region" description="Basic and acidic residues" evidence="2">
    <location>
        <begin position="3284"/>
        <end position="3302"/>
    </location>
</feature>
<feature type="region of interest" description="Disordered" evidence="2">
    <location>
        <begin position="2338"/>
        <end position="2359"/>
    </location>
</feature>
<dbReference type="STRING" id="543379.A0A232FJJ2"/>
<sequence length="3312" mass="378052">MMWFSLILILQLAMWGSSEEPPGTMEAGPPESVANLKETCEQSKNQLESVKDIMLRNKQSLKKKEEELEGYANKLSKFKTRAKASRTSKDDAASSSESTPKSKSDSSAAEPSDDVVDDISQAKTPKAKSSLLQKKLAEDRKIFEQRSKELTESKRAVEEKVEALRQQLEERYVAPVSVVSPVLVTSQGAHPVMELSHVQDKDNKIAELSNKIFELEAVIIDLQENLKEKDSVIDSKTKAITLMSADLSMKGKTTLDTLEDTKDEMRSMQENFVLVESSLKSKNDNLLKQLEEKAEQIATLEENVQSLTEKLEAQKQAETVSADFSRSTMDTLADTKDAMKSMQENFVLIETSLKSKNENLLKQLEEREIKLAESEARILNLETGLGIERQPNIEEITYKVDKLEEMNRKLQDEKYELQKNIAELQDKIISTESRTDESKMEDNRIAELESLIEELKKSNQHLEEEYKAALHNQVAELNERNETLSNKIVELEKQVNDVTNDKIELESKLSAIETEAPKEDEQVQKLTKELEELNKSMIKLKAQHKNKLKNLQKQLENFKKVSDKNAELVKLGNQVTLLEEEKGNLQLSLVDFDELKASAGDWKERIADLEGKVASQAKEIETHIEAIAILENQKLDLMQELHAVKQEVSSLEAENAESENLRVTAEMKVVDLEEEIESLHKQQQAEPLTDAERIEFQRQIENLTQENERLSQKVSKLEELKSSSEVGSTESFVKTGSNVDSTESFEAFAADADKADLLRKIDGLTRENGALMEKLTRFEEKGSSDTGSTESFERIPEHGESTSRLENLTRENYELVVKLTKLEEKLAASEADTKLQEVLQENERLVAKLKQLEENAVVEEVVREKRSIEVEEVPRTQEPEVEETSSEAPTEVLVESTESPPYIVDELVAKIEELKSSLEAIEREKEELAAKLKEKEPVAQQLQVEETIVPAEASVAKSSAQQDPSEAELKSDAVQSEAIAALEREIEQCTALIAEQKAVIEDLKTKLADKEEELERKSAQLASSESLDQVDVHALRRELEESASEIAEWKHKCAEMEEKMEVLEKGRQHIEEGFQALQTENKNLLEQSEHKDVMLSQLKEELDHTISDFEAKSRAQGEVIASQEQLVEQLRKSVEEKDLELQGKYSQLQNDLIKMDELQDKLARLEAQVQQRDATIVSLTEEVETLRTNASVVEEDLFMARHQLTDLHEKLKDSKSLEEYNQLMEQLADKTMLVEELETKLSQKLAEVNALKAQVESLVSENHQLREQFQEDERRIADLLEDNHNQEEALRSSERAKADVENRLLDLEDIHEENLRHAKNVTTELQNSYKMIEQLKIKHTEDMDMLNRRLEDVIEELELKSQEVTSMQNELEEKTALVSKSMSEEVKLGLETQLAELTTKLTEAEDKAHAQLEKMKKYAAVAKKKTAQCEELETKLRELEESLNLEKNEKELRNRELQEAIAGHQEKDNRIVEMEEELRRIQVERDEAVQNVEAIKQELRQATDKLSTMNEEMKELSEAKDNARELGVRMQVIEAEYIDQLAQINSLRAENGILLSKQTQINERLENVEKESEERRAQLEKYEKQKEIEKTQRAEAAVQQAQTCGECASKVQALEAKLQERDAEIENLDNELHNSIGNLVQMQENLRLSTIPAAPDASMQESYNELMLQYNVLTATNEEMKAKYEATLHENEELLERVARLQELNVTMQERIESVERELARDKEVAASFDETHQQFQELREKYEQQRSELEIAQSKLREAIASSEASERNLQSTIELLQRDKEQLEQENKNLKTVKDENILLDDSWGDDASSSIIDLEAQPQIRSEPVTETMERQKREVDQAAVPVPEESSQPPLFDASIFGASPPQPSSSKNAQLEFEMGLLREEVSVLRNQLDQARLATEEVQARMGNEIQEARATIDQLTEQLTSLNAQREDLARLASDREAELKALQDQFAASNQAMLQSRSEYEQLVGELEQLQSANHELSAAEEVYKNRVHELEAELRTSGDNARIAELENRLARITSERDILQLQVNDSTRAFEDLKEESMQGLKQLQARIETLIQEKNQLTQELETLRVAKPEAVAEQVAQAATAPVTETVPAPKLEVAAMGDSMWEDDEDPWGLSDKTIPHSVEQHVDIPMVLSAETQLKLQVDELEEKLRELTEENAKLIEEGKVAQVKNVKYVKKLKEYKVQFDSLQRQLKSQKSMGGFGDLDSAIEEELKSQVDALEKALIESKEETKKIAAEKEKLLNRIDILTAATERFTEAKEKQDTEVHIWQIRYKELEMKLQQLDFGPETKDSTTSPPQERAERDPKYEEELKELKDSVEALAAENEELQQLLEENRTKRQTSVEESSKKTDELEAKNVELLSNNEKLKGDYETLRKQYEQSLMDANDQVQSMRQNCELIKAEYVEKTSEYDKTVAELNERLQTVLEEKTQLEGKVQGLETEVERINNATSYTDELSELLNARVQEVAGLREELQRLLQDKTQLEENTRATIQQLTEELHDKQAKFDALNTAIAEKDGEILRQSAELEELRGLVDKVNGLELSIEGYTTQVQEQNEELETLRDKLRQYEVALSEKEQQVSSQQSQLQQSLSETQQCNTQVQEQHELAQRLSVAETHVAELTQRLSEAENHIQNLNSALSEKEAHLAQIGEESRRLQDELQAKEAELAEAKSKLEAAVQAQEQAASQVRKEISSIQQQPSVKVIDELPVFTFGSDNDDKELQNLRAELRAKNEEIEHLQYTINESQTTRIIQELQDNINALYNEKAELESQVISKNQEINGLKFQLDEIRSHQHQPVKRSAEDQEELFKLQNELHIRDQELNELRYVVTEKESQLREALEQASGNAEQHESVEKLKSDLYEKQRELESLKFTVSDLQSEVANLRGLERLAGEDRATIERLSSEKEEVRREAQEAVERVLREKEQEIDDLKQQLAAENQSLMEALGLRERDIENLKLQIEQTGLDRDSQLDQRADQVAHLEAELSERDRRLAELSITKDTEIHNIRVQLSEKNARFEELVALTEEEERQLSEMRKLLEVKEQQINGITQQLDEKSKEYELMQHALQRHVTKSDQSTEITQQQLEQSASSAAAMDAASSSSANELDLALYMLHQRDVRCEELTHELMQLLEERDTLQLRLSNAIRVNEELRKYAAAAGSSPKKDSPKAQESDDSQDVQPLIQDPSPSKSEGPVEIAKEAINSPIGEDKKALAQKLSQLRGVDQARDVRLRDDRELRHSQQMSLLAHGDVLSKLPPEAAARLVNANHTLCIAGSSESIERSHELAVGKEHTEGSAHVIDEEYEQQLPKQ</sequence>